<dbReference type="Proteomes" id="UP001153076">
    <property type="component" value="Unassembled WGS sequence"/>
</dbReference>
<organism evidence="3 4">
    <name type="scientific">Carnegiea gigantea</name>
    <dbReference type="NCBI Taxonomy" id="171969"/>
    <lineage>
        <taxon>Eukaryota</taxon>
        <taxon>Viridiplantae</taxon>
        <taxon>Streptophyta</taxon>
        <taxon>Embryophyta</taxon>
        <taxon>Tracheophyta</taxon>
        <taxon>Spermatophyta</taxon>
        <taxon>Magnoliopsida</taxon>
        <taxon>eudicotyledons</taxon>
        <taxon>Gunneridae</taxon>
        <taxon>Pentapetalae</taxon>
        <taxon>Caryophyllales</taxon>
        <taxon>Cactineae</taxon>
        <taxon>Cactaceae</taxon>
        <taxon>Cactoideae</taxon>
        <taxon>Echinocereeae</taxon>
        <taxon>Carnegiea</taxon>
    </lineage>
</organism>
<comment type="caution">
    <text evidence="3">The sequence shown here is derived from an EMBL/GenBank/DDBJ whole genome shotgun (WGS) entry which is preliminary data.</text>
</comment>
<gene>
    <name evidence="3" type="ORF">Cgig2_029917</name>
</gene>
<dbReference type="Pfam" id="PF26138">
    <property type="entry name" value="DUF8040"/>
    <property type="match status" value="1"/>
</dbReference>
<sequence>MRSLAYVRQLVGRAAVLSNTSGISHRAGDLPRHRPAPIPVDLPPCEHRSHLRKTPARAPTSQPIPDLAGHLRPRQPYLQTSPVPRPSPRLSDVTYNMALTGRKSRNWTNKKDEKLLDVLIEQKAQGGTQFEWSVVKALLKVQGIDRDGTQIRNHYNDTTGVGVNPIMGAVIVTDYAWEKFLKVQYALYIYIVMTFGGRFKSFRESFPPNLDKIKAVVHGRHAIGDLSFSPAMGASGSRRHPVQQNLAVDLEEHVGDSDDAEDDEYNEQTEVSAGAESRSPPRTIQTNARKSRSEGGSSGDRRRMRQELDAEVHNALALMHLKAESRLNPPPSTYEKVLTKLREHPGVAAKGPDFIFNVMEYIRRERDFNYFVVFNDDDITRYLRVRGLGNVYCSDFLIYELMDKEEDCIVDTLILHTLVRSCSQQRTASHPRLPRMIGEESGGAFMHRVLNSTREDFCRQLLRLDRDAFIHLVNVIIESHAIDEGRFIKIAEIVALSLYIFTRGASYRDVEIRFRHSPSTVSTYHNQVLETLVKLYADIVRPYRSPDEVSPEIAQKPGFYWPYFKVRC</sequence>
<evidence type="ECO:0000259" key="2">
    <source>
        <dbReference type="Pfam" id="PF26138"/>
    </source>
</evidence>
<dbReference type="EMBL" id="JAKOGI010000105">
    <property type="protein sequence ID" value="KAJ8444142.1"/>
    <property type="molecule type" value="Genomic_DNA"/>
</dbReference>
<reference evidence="3" key="1">
    <citation type="submission" date="2022-04" db="EMBL/GenBank/DDBJ databases">
        <title>Carnegiea gigantea Genome sequencing and assembly v2.</title>
        <authorList>
            <person name="Copetti D."/>
            <person name="Sanderson M.J."/>
            <person name="Burquez A."/>
            <person name="Wojciechowski M.F."/>
        </authorList>
    </citation>
    <scope>NUCLEOTIDE SEQUENCE</scope>
    <source>
        <strain evidence="3">SGP5-SGP5p</strain>
        <tissue evidence="3">Aerial part</tissue>
    </source>
</reference>
<evidence type="ECO:0000313" key="4">
    <source>
        <dbReference type="Proteomes" id="UP001153076"/>
    </source>
</evidence>
<feature type="region of interest" description="Disordered" evidence="1">
    <location>
        <begin position="255"/>
        <end position="305"/>
    </location>
</feature>
<name>A0A9Q1KJ04_9CARY</name>
<evidence type="ECO:0000256" key="1">
    <source>
        <dbReference type="SAM" id="MobiDB-lite"/>
    </source>
</evidence>
<proteinExistence type="predicted"/>
<feature type="compositionally biased region" description="Acidic residues" evidence="1">
    <location>
        <begin position="257"/>
        <end position="267"/>
    </location>
</feature>
<feature type="domain" description="DUF8040" evidence="2">
    <location>
        <begin position="441"/>
        <end position="533"/>
    </location>
</feature>
<dbReference type="InterPro" id="IPR058353">
    <property type="entry name" value="DUF8040"/>
</dbReference>
<dbReference type="AlphaFoldDB" id="A0A9Q1KJ04"/>
<protein>
    <recommendedName>
        <fullName evidence="2">DUF8040 domain-containing protein</fullName>
    </recommendedName>
</protein>
<feature type="region of interest" description="Disordered" evidence="1">
    <location>
        <begin position="48"/>
        <end position="91"/>
    </location>
</feature>
<accession>A0A9Q1KJ04</accession>
<evidence type="ECO:0000313" key="3">
    <source>
        <dbReference type="EMBL" id="KAJ8444142.1"/>
    </source>
</evidence>
<keyword evidence="4" id="KW-1185">Reference proteome</keyword>